<sequence>MVVYMIVRIFDRRPGRLLQLLARIGLHIPFLLLHCAGASPTGAPPLYYPEPEIELQTAEQSEARTGHNAAVSVPTSTVDLILNEVVQKAWWWHTAQRAELTEVPTHNLENWWQDWPQHTTAPPIPSLGATRSKYSREGWYLFTPHLLEAGATVVMDEAASLEARISSTYHLKPRWTKLNLPTPSYTLPSRTWGPITSQEIPHPRYRTLSWISGEWPPKRLADTTHTPFINHNSNFPGHTFTVNGTLSVATCAFGYPKEDHCSAPTSTSEAHTFLGTLRGTIRSPSSSEPSHLSDGNNEGGPSYPKATATYPVALEPQNPKSTSYHWSTYADPTEWHRTNWTWAYLDLATRTSVNGHTDQIALPLVQSSSNTLEAPFVLVPRPIDRPLGGDWREYCYSTLVGRYPTAAIFELEQGVLEDYDGKHWEFTHDPEKHDRLCLQRVPLAQDWPLESAAQIERLWDVFEATWVGFNGELEFWVCPNLGERETIGIGDAGWLTPLSLFQNI</sequence>
<reference evidence="2 3" key="1">
    <citation type="journal article" date="2018" name="Nat. Ecol. Evol.">
        <title>Pezizomycetes genomes reveal the molecular basis of ectomycorrhizal truffle lifestyle.</title>
        <authorList>
            <person name="Murat C."/>
            <person name="Payen T."/>
            <person name="Noel B."/>
            <person name="Kuo A."/>
            <person name="Morin E."/>
            <person name="Chen J."/>
            <person name="Kohler A."/>
            <person name="Krizsan K."/>
            <person name="Balestrini R."/>
            <person name="Da Silva C."/>
            <person name="Montanini B."/>
            <person name="Hainaut M."/>
            <person name="Levati E."/>
            <person name="Barry K.W."/>
            <person name="Belfiori B."/>
            <person name="Cichocki N."/>
            <person name="Clum A."/>
            <person name="Dockter R.B."/>
            <person name="Fauchery L."/>
            <person name="Guy J."/>
            <person name="Iotti M."/>
            <person name="Le Tacon F."/>
            <person name="Lindquist E.A."/>
            <person name="Lipzen A."/>
            <person name="Malagnac F."/>
            <person name="Mello A."/>
            <person name="Molinier V."/>
            <person name="Miyauchi S."/>
            <person name="Poulain J."/>
            <person name="Riccioni C."/>
            <person name="Rubini A."/>
            <person name="Sitrit Y."/>
            <person name="Splivallo R."/>
            <person name="Traeger S."/>
            <person name="Wang M."/>
            <person name="Zifcakova L."/>
            <person name="Wipf D."/>
            <person name="Zambonelli A."/>
            <person name="Paolocci F."/>
            <person name="Nowrousian M."/>
            <person name="Ottonello S."/>
            <person name="Baldrian P."/>
            <person name="Spatafora J.W."/>
            <person name="Henrissat B."/>
            <person name="Nagy L.G."/>
            <person name="Aury J.M."/>
            <person name="Wincker P."/>
            <person name="Grigoriev I.V."/>
            <person name="Bonfante P."/>
            <person name="Martin F.M."/>
        </authorList>
    </citation>
    <scope>NUCLEOTIDE SEQUENCE [LARGE SCALE GENOMIC DNA]</scope>
    <source>
        <strain evidence="2 3">ATCC MYA-4762</strain>
    </source>
</reference>
<evidence type="ECO:0000313" key="3">
    <source>
        <dbReference type="Proteomes" id="UP000267821"/>
    </source>
</evidence>
<gene>
    <name evidence="2" type="ORF">L211DRAFT_899940</name>
</gene>
<dbReference type="EMBL" id="ML121534">
    <property type="protein sequence ID" value="RPB26538.1"/>
    <property type="molecule type" value="Genomic_DNA"/>
</dbReference>
<evidence type="ECO:0000313" key="2">
    <source>
        <dbReference type="EMBL" id="RPB26538.1"/>
    </source>
</evidence>
<dbReference type="OrthoDB" id="5336453at2759"/>
<keyword evidence="3" id="KW-1185">Reference proteome</keyword>
<name>A0A3N4LXV4_9PEZI</name>
<feature type="compositionally biased region" description="Low complexity" evidence="1">
    <location>
        <begin position="283"/>
        <end position="293"/>
    </location>
</feature>
<organism evidence="2 3">
    <name type="scientific">Terfezia boudieri ATCC MYA-4762</name>
    <dbReference type="NCBI Taxonomy" id="1051890"/>
    <lineage>
        <taxon>Eukaryota</taxon>
        <taxon>Fungi</taxon>
        <taxon>Dikarya</taxon>
        <taxon>Ascomycota</taxon>
        <taxon>Pezizomycotina</taxon>
        <taxon>Pezizomycetes</taxon>
        <taxon>Pezizales</taxon>
        <taxon>Pezizaceae</taxon>
        <taxon>Terfezia</taxon>
    </lineage>
</organism>
<protein>
    <submittedName>
        <fullName evidence="2">Uncharacterized protein</fullName>
    </submittedName>
</protein>
<evidence type="ECO:0000256" key="1">
    <source>
        <dbReference type="SAM" id="MobiDB-lite"/>
    </source>
</evidence>
<dbReference type="Proteomes" id="UP000267821">
    <property type="component" value="Unassembled WGS sequence"/>
</dbReference>
<feature type="region of interest" description="Disordered" evidence="1">
    <location>
        <begin position="279"/>
        <end position="307"/>
    </location>
</feature>
<dbReference type="InParanoid" id="A0A3N4LXV4"/>
<accession>A0A3N4LXV4</accession>
<dbReference type="AlphaFoldDB" id="A0A3N4LXV4"/>
<proteinExistence type="predicted"/>